<evidence type="ECO:0000313" key="4">
    <source>
        <dbReference type="Proteomes" id="UP001595848"/>
    </source>
</evidence>
<keyword evidence="4" id="KW-1185">Reference proteome</keyword>
<dbReference type="CDD" id="cd01575">
    <property type="entry name" value="PBP1_GntR"/>
    <property type="match status" value="1"/>
</dbReference>
<dbReference type="PANTHER" id="PTHR30146">
    <property type="entry name" value="LACI-RELATED TRANSCRIPTIONAL REPRESSOR"/>
    <property type="match status" value="1"/>
</dbReference>
<organism evidence="3 4">
    <name type="scientific">Candidimonas humi</name>
    <dbReference type="NCBI Taxonomy" id="683355"/>
    <lineage>
        <taxon>Bacteria</taxon>
        <taxon>Pseudomonadati</taxon>
        <taxon>Pseudomonadota</taxon>
        <taxon>Betaproteobacteria</taxon>
        <taxon>Burkholderiales</taxon>
        <taxon>Alcaligenaceae</taxon>
        <taxon>Candidimonas</taxon>
    </lineage>
</organism>
<dbReference type="Proteomes" id="UP001595848">
    <property type="component" value="Unassembled WGS sequence"/>
</dbReference>
<protein>
    <submittedName>
        <fullName evidence="3">LacI family DNA-binding transcriptional regulator</fullName>
    </submittedName>
</protein>
<dbReference type="InterPro" id="IPR046335">
    <property type="entry name" value="LacI/GalR-like_sensor"/>
</dbReference>
<accession>A0ABV8NUB0</accession>
<proteinExistence type="predicted"/>
<evidence type="ECO:0000313" key="3">
    <source>
        <dbReference type="EMBL" id="MFC4199817.1"/>
    </source>
</evidence>
<dbReference type="CDD" id="cd01392">
    <property type="entry name" value="HTH_LacI"/>
    <property type="match status" value="1"/>
</dbReference>
<dbReference type="SMART" id="SM00354">
    <property type="entry name" value="HTH_LACI"/>
    <property type="match status" value="1"/>
</dbReference>
<dbReference type="Pfam" id="PF13377">
    <property type="entry name" value="Peripla_BP_3"/>
    <property type="match status" value="1"/>
</dbReference>
<dbReference type="InterPro" id="IPR000843">
    <property type="entry name" value="HTH_LacI"/>
</dbReference>
<sequence length="348" mass="36748">MQAKDPKPARTSPPIPATPGKATLADVARVAGVSTITASRALGNPTIVAERTRLKVQQAVSQTGYVPNLLAGGLKSSRSRVIACLVPTISSGSSFMLAVQSLTETLAAAGYQVMLGQRGYQQDTENALIDAVVSRRVDGIVLMGAIRSAPMRRRLQAIGIPVVEAWDKTRTPVDMLVGFSHEAAGAAMANYVHRKGYRQAAMIVASEPRSALRARGFAKAAARHGHTGIPAAQIDAPTRLRHGRAGTAELLALHPKLDVIFCASDLVALGAITELKQRGLRVPEDVAVLGFGDLDFAVDIDPALTTVQIDSVEIGRRSADMLMEKLAGKPVAEPVVDLGFSIIERDSG</sequence>
<dbReference type="PANTHER" id="PTHR30146:SF33">
    <property type="entry name" value="TRANSCRIPTIONAL REGULATOR"/>
    <property type="match status" value="1"/>
</dbReference>
<dbReference type="GO" id="GO:0003677">
    <property type="term" value="F:DNA binding"/>
    <property type="evidence" value="ECO:0007669"/>
    <property type="project" value="UniProtKB-KW"/>
</dbReference>
<dbReference type="Pfam" id="PF00356">
    <property type="entry name" value="LacI"/>
    <property type="match status" value="1"/>
</dbReference>
<keyword evidence="3" id="KW-0238">DNA-binding</keyword>
<reference evidence="4" key="1">
    <citation type="journal article" date="2019" name="Int. J. Syst. Evol. Microbiol.">
        <title>The Global Catalogue of Microorganisms (GCM) 10K type strain sequencing project: providing services to taxonomists for standard genome sequencing and annotation.</title>
        <authorList>
            <consortium name="The Broad Institute Genomics Platform"/>
            <consortium name="The Broad Institute Genome Sequencing Center for Infectious Disease"/>
            <person name="Wu L."/>
            <person name="Ma J."/>
        </authorList>
    </citation>
    <scope>NUCLEOTIDE SEQUENCE [LARGE SCALE GENOMIC DNA]</scope>
    <source>
        <strain evidence="4">LMG 24813</strain>
    </source>
</reference>
<name>A0ABV8NUB0_9BURK</name>
<gene>
    <name evidence="3" type="ORF">ACFOY1_02520</name>
</gene>
<evidence type="ECO:0000256" key="1">
    <source>
        <dbReference type="SAM" id="MobiDB-lite"/>
    </source>
</evidence>
<evidence type="ECO:0000259" key="2">
    <source>
        <dbReference type="PROSITE" id="PS50932"/>
    </source>
</evidence>
<dbReference type="RefSeq" id="WP_217962507.1">
    <property type="nucleotide sequence ID" value="NZ_JAHTBN010000001.1"/>
</dbReference>
<dbReference type="PROSITE" id="PS50932">
    <property type="entry name" value="HTH_LACI_2"/>
    <property type="match status" value="1"/>
</dbReference>
<feature type="region of interest" description="Disordered" evidence="1">
    <location>
        <begin position="1"/>
        <end position="20"/>
    </location>
</feature>
<feature type="domain" description="HTH lacI-type" evidence="2">
    <location>
        <begin position="22"/>
        <end position="76"/>
    </location>
</feature>
<comment type="caution">
    <text evidence="3">The sequence shown here is derived from an EMBL/GenBank/DDBJ whole genome shotgun (WGS) entry which is preliminary data.</text>
</comment>
<dbReference type="PROSITE" id="PS00356">
    <property type="entry name" value="HTH_LACI_1"/>
    <property type="match status" value="1"/>
</dbReference>
<dbReference type="EMBL" id="JBHSBV010000001">
    <property type="protein sequence ID" value="MFC4199817.1"/>
    <property type="molecule type" value="Genomic_DNA"/>
</dbReference>